<dbReference type="CDD" id="cd15489">
    <property type="entry name" value="PHD_SF"/>
    <property type="match status" value="1"/>
</dbReference>
<evidence type="ECO:0000313" key="6">
    <source>
        <dbReference type="Proteomes" id="UP001472866"/>
    </source>
</evidence>
<proteinExistence type="predicted"/>
<evidence type="ECO:0000313" key="5">
    <source>
        <dbReference type="EMBL" id="WZN66170.1"/>
    </source>
</evidence>
<dbReference type="Pfam" id="PF01426">
    <property type="entry name" value="BAH"/>
    <property type="match status" value="1"/>
</dbReference>
<dbReference type="Gene3D" id="2.30.30.490">
    <property type="match status" value="1"/>
</dbReference>
<dbReference type="InterPro" id="IPR001965">
    <property type="entry name" value="Znf_PHD"/>
</dbReference>
<dbReference type="Gene3D" id="3.30.40.10">
    <property type="entry name" value="Zinc/RING finger domain, C3HC4 (zinc finger)"/>
    <property type="match status" value="1"/>
</dbReference>
<dbReference type="GO" id="GO:0003682">
    <property type="term" value="F:chromatin binding"/>
    <property type="evidence" value="ECO:0007669"/>
    <property type="project" value="InterPro"/>
</dbReference>
<dbReference type="InterPro" id="IPR011011">
    <property type="entry name" value="Znf_FYVE_PHD"/>
</dbReference>
<dbReference type="InterPro" id="IPR019786">
    <property type="entry name" value="Zinc_finger_PHD-type_CS"/>
</dbReference>
<dbReference type="PROSITE" id="PS01359">
    <property type="entry name" value="ZF_PHD_1"/>
    <property type="match status" value="1"/>
</dbReference>
<dbReference type="SUPFAM" id="SSF57903">
    <property type="entry name" value="FYVE/PHD zinc finger"/>
    <property type="match status" value="1"/>
</dbReference>
<keyword evidence="1" id="KW-0479">Metal-binding</keyword>
<reference evidence="5 6" key="1">
    <citation type="submission" date="2024-03" db="EMBL/GenBank/DDBJ databases">
        <title>Complete genome sequence of the green alga Chloropicon roscoffensis RCC1871.</title>
        <authorList>
            <person name="Lemieux C."/>
            <person name="Pombert J.-F."/>
            <person name="Otis C."/>
            <person name="Turmel M."/>
        </authorList>
    </citation>
    <scope>NUCLEOTIDE SEQUENCE [LARGE SCALE GENOMIC DNA]</scope>
    <source>
        <strain evidence="5 6">RCC1871</strain>
    </source>
</reference>
<evidence type="ECO:0000259" key="4">
    <source>
        <dbReference type="PROSITE" id="PS51038"/>
    </source>
</evidence>
<dbReference type="Proteomes" id="UP001472866">
    <property type="component" value="Chromosome 14"/>
</dbReference>
<dbReference type="SMART" id="SM00439">
    <property type="entry name" value="BAH"/>
    <property type="match status" value="1"/>
</dbReference>
<evidence type="ECO:0000256" key="2">
    <source>
        <dbReference type="ARBA" id="ARBA00022771"/>
    </source>
</evidence>
<evidence type="ECO:0000256" key="3">
    <source>
        <dbReference type="ARBA" id="ARBA00022833"/>
    </source>
</evidence>
<dbReference type="GO" id="GO:0008270">
    <property type="term" value="F:zinc ion binding"/>
    <property type="evidence" value="ECO:0007669"/>
    <property type="project" value="UniProtKB-KW"/>
</dbReference>
<gene>
    <name evidence="5" type="ORF">HKI87_14g77350</name>
</gene>
<dbReference type="Pfam" id="PF00628">
    <property type="entry name" value="PHD"/>
    <property type="match status" value="1"/>
</dbReference>
<dbReference type="PANTHER" id="PTHR46364">
    <property type="entry name" value="OS08G0421900 PROTEIN"/>
    <property type="match status" value="1"/>
</dbReference>
<keyword evidence="6" id="KW-1185">Reference proteome</keyword>
<dbReference type="InterPro" id="IPR043151">
    <property type="entry name" value="BAH_sf"/>
</dbReference>
<dbReference type="InterPro" id="IPR013083">
    <property type="entry name" value="Znf_RING/FYVE/PHD"/>
</dbReference>
<sequence>MVRAHQPGEPPYVARVVGLGSKGQIKLRWFYRPEDLGHGRQSWQGARELFFTDSTDWNHVNCVEYRCKVHSFEEYENLKSIRPSDWYFRYEYRPSSRQFVPEKVYVHCYCEKPINPDRDMVMCKHCHIWYHYECANFDPKEYEGRDFVCRYCCPETRDSG</sequence>
<dbReference type="EMBL" id="CP151514">
    <property type="protein sequence ID" value="WZN66170.1"/>
    <property type="molecule type" value="Genomic_DNA"/>
</dbReference>
<protein>
    <submittedName>
        <fullName evidence="5">Chromatin remodeling protein SHL</fullName>
    </submittedName>
</protein>
<evidence type="ECO:0000256" key="1">
    <source>
        <dbReference type="ARBA" id="ARBA00022723"/>
    </source>
</evidence>
<dbReference type="InterPro" id="IPR019787">
    <property type="entry name" value="Znf_PHD-finger"/>
</dbReference>
<dbReference type="InterPro" id="IPR001025">
    <property type="entry name" value="BAH_dom"/>
</dbReference>
<name>A0AAX4PKJ7_9CHLO</name>
<dbReference type="PROSITE" id="PS51038">
    <property type="entry name" value="BAH"/>
    <property type="match status" value="1"/>
</dbReference>
<dbReference type="SMART" id="SM00249">
    <property type="entry name" value="PHD"/>
    <property type="match status" value="1"/>
</dbReference>
<keyword evidence="3" id="KW-0862">Zinc</keyword>
<dbReference type="AlphaFoldDB" id="A0AAX4PKJ7"/>
<accession>A0AAX4PKJ7</accession>
<feature type="domain" description="BAH" evidence="4">
    <location>
        <begin position="1"/>
        <end position="103"/>
    </location>
</feature>
<keyword evidence="2" id="KW-0863">Zinc-finger</keyword>
<organism evidence="5 6">
    <name type="scientific">Chloropicon roscoffensis</name>
    <dbReference type="NCBI Taxonomy" id="1461544"/>
    <lineage>
        <taxon>Eukaryota</taxon>
        <taxon>Viridiplantae</taxon>
        <taxon>Chlorophyta</taxon>
        <taxon>Chloropicophyceae</taxon>
        <taxon>Chloropicales</taxon>
        <taxon>Chloropicaceae</taxon>
        <taxon>Chloropicon</taxon>
    </lineage>
</organism>